<protein>
    <submittedName>
        <fullName evidence="1">Uncharacterized protein</fullName>
    </submittedName>
</protein>
<proteinExistence type="predicted"/>
<organism evidence="1 2">
    <name type="scientific">Acidisoma cellulosilyticum</name>
    <dbReference type="NCBI Taxonomy" id="2802395"/>
    <lineage>
        <taxon>Bacteria</taxon>
        <taxon>Pseudomonadati</taxon>
        <taxon>Pseudomonadota</taxon>
        <taxon>Alphaproteobacteria</taxon>
        <taxon>Acetobacterales</taxon>
        <taxon>Acidocellaceae</taxon>
        <taxon>Acidisoma</taxon>
    </lineage>
</organism>
<dbReference type="RefSeq" id="WP_227310598.1">
    <property type="nucleotide sequence ID" value="NZ_JAESVA010000017.1"/>
</dbReference>
<sequence>MILAIIMLIILASLIAFWRGSRAAVPLFLLALIITAVVFYQDMTTPLTISL</sequence>
<dbReference type="Proteomes" id="UP000721844">
    <property type="component" value="Unassembled WGS sequence"/>
</dbReference>
<dbReference type="AlphaFoldDB" id="A0A963Z7C2"/>
<accession>A0A963Z7C2</accession>
<evidence type="ECO:0000313" key="2">
    <source>
        <dbReference type="Proteomes" id="UP000721844"/>
    </source>
</evidence>
<gene>
    <name evidence="1" type="ORF">ACELLULO517_26655</name>
</gene>
<evidence type="ECO:0000313" key="1">
    <source>
        <dbReference type="EMBL" id="MCB8883856.1"/>
    </source>
</evidence>
<dbReference type="EMBL" id="JAESVA010000017">
    <property type="protein sequence ID" value="MCB8883856.1"/>
    <property type="molecule type" value="Genomic_DNA"/>
</dbReference>
<reference evidence="1 2" key="1">
    <citation type="journal article" date="2021" name="Microorganisms">
        <title>Acidisoma silvae sp. nov. and Acidisomacellulosilytica sp. nov., Two Acidophilic Bacteria Isolated from Decaying Wood, Hydrolyzing Cellulose and Producing Poly-3-hydroxybutyrate.</title>
        <authorList>
            <person name="Mieszkin S."/>
            <person name="Pouder E."/>
            <person name="Uroz S."/>
            <person name="Simon-Colin C."/>
            <person name="Alain K."/>
        </authorList>
    </citation>
    <scope>NUCLEOTIDE SEQUENCE [LARGE SCALE GENOMIC DNA]</scope>
    <source>
        <strain evidence="1 2">HW T5.17</strain>
    </source>
</reference>
<name>A0A963Z7C2_9PROT</name>
<keyword evidence="2" id="KW-1185">Reference proteome</keyword>
<comment type="caution">
    <text evidence="1">The sequence shown here is derived from an EMBL/GenBank/DDBJ whole genome shotgun (WGS) entry which is preliminary data.</text>
</comment>